<keyword evidence="2" id="KW-0812">Transmembrane</keyword>
<keyword evidence="4" id="KW-1185">Reference proteome</keyword>
<feature type="transmembrane region" description="Helical" evidence="2">
    <location>
        <begin position="115"/>
        <end position="133"/>
    </location>
</feature>
<protein>
    <submittedName>
        <fullName evidence="3">ORFA protein</fullName>
    </submittedName>
</protein>
<evidence type="ECO:0000256" key="2">
    <source>
        <dbReference type="SAM" id="Phobius"/>
    </source>
</evidence>
<reference evidence="3 4" key="1">
    <citation type="journal article" date="2010" name="Genome Biol. Evol.">
        <title>The sequence of a 1.8-mb bacterial linear plasmid reveals a rich evolutionary reservoir of secondary metabolic pathways.</title>
        <authorList>
            <person name="Medema M.H."/>
            <person name="Trefzer A."/>
            <person name="Kovalchuk A."/>
            <person name="van den Berg M."/>
            <person name="Mueller U."/>
            <person name="Heijne W."/>
            <person name="Wu L."/>
            <person name="Alam M.T."/>
            <person name="Ronning C.M."/>
            <person name="Nierman W.C."/>
            <person name="Bovenberg R.A.L."/>
            <person name="Breitling R."/>
            <person name="Takano E."/>
        </authorList>
    </citation>
    <scope>NUCLEOTIDE SEQUENCE [LARGE SCALE GENOMIC DNA]</scope>
    <source>
        <strain evidence="4">ATCC 27064 / DSM 738 / JCM 4710 / NBRC 13307 / NCIMB 12785 / NRRL 3585 / VKM Ac-602</strain>
    </source>
</reference>
<evidence type="ECO:0000313" key="4">
    <source>
        <dbReference type="Proteomes" id="UP000002357"/>
    </source>
</evidence>
<dbReference type="eggNOG" id="ENOG5034BVU">
    <property type="taxonomic scope" value="Bacteria"/>
</dbReference>
<organism evidence="3 4">
    <name type="scientific">Streptomyces clavuligerus</name>
    <dbReference type="NCBI Taxonomy" id="1901"/>
    <lineage>
        <taxon>Bacteria</taxon>
        <taxon>Bacillati</taxon>
        <taxon>Actinomycetota</taxon>
        <taxon>Actinomycetes</taxon>
        <taxon>Kitasatosporales</taxon>
        <taxon>Streptomycetaceae</taxon>
        <taxon>Streptomyces</taxon>
    </lineage>
</organism>
<feature type="region of interest" description="Disordered" evidence="1">
    <location>
        <begin position="26"/>
        <end position="63"/>
    </location>
</feature>
<proteinExistence type="predicted"/>
<evidence type="ECO:0000313" key="3">
    <source>
        <dbReference type="EMBL" id="EFG07875.1"/>
    </source>
</evidence>
<dbReference type="STRING" id="1901.BB341_14530"/>
<keyword evidence="2" id="KW-0472">Membrane</keyword>
<dbReference type="AlphaFoldDB" id="E2PVG1"/>
<accession>E2PVG1</accession>
<feature type="transmembrane region" description="Helical" evidence="2">
    <location>
        <begin position="145"/>
        <end position="162"/>
    </location>
</feature>
<keyword evidence="2" id="KW-1133">Transmembrane helix</keyword>
<name>E2PVG1_STRCL</name>
<dbReference type="EMBL" id="CM000913">
    <property type="protein sequence ID" value="EFG07875.1"/>
    <property type="molecule type" value="Genomic_DNA"/>
</dbReference>
<feature type="transmembrane region" description="Helical" evidence="2">
    <location>
        <begin position="84"/>
        <end position="103"/>
    </location>
</feature>
<feature type="transmembrane region" description="Helical" evidence="2">
    <location>
        <begin position="168"/>
        <end position="190"/>
    </location>
</feature>
<sequence>MPRFRNPSGAGVPCLRSPSGSVFELPPRAPGCALGGSPGRVEGETGRWGGPRGSPGRAEGRSTDMATHATRAAAPVTRHRTGTASWAIPLALGAVFGFYAGFLHRTGTVVGWGDVLFGVVAGLILAALAYGLGRIQHSMPRELRAFAYASLCGIAIGFLHSLTGTSILRSAGMGLMFAAAMLVVSFYVFYTHE</sequence>
<dbReference type="Proteomes" id="UP000002357">
    <property type="component" value="Chromosome"/>
</dbReference>
<gene>
    <name evidence="3" type="ORF">SCLAV_2803</name>
</gene>
<evidence type="ECO:0000256" key="1">
    <source>
        <dbReference type="SAM" id="MobiDB-lite"/>
    </source>
</evidence>